<dbReference type="KEGG" id="pll:I858_003715"/>
<dbReference type="EMBL" id="CP016540">
    <property type="protein sequence ID" value="ANU26137.1"/>
    <property type="molecule type" value="Genomic_DNA"/>
</dbReference>
<evidence type="ECO:0000313" key="2">
    <source>
        <dbReference type="EMBL" id="ANU26137.1"/>
    </source>
</evidence>
<dbReference type="Gene3D" id="3.40.50.2000">
    <property type="entry name" value="Glycogen Phosphorylase B"/>
    <property type="match status" value="2"/>
</dbReference>
<evidence type="ECO:0000313" key="3">
    <source>
        <dbReference type="Proteomes" id="UP000053354"/>
    </source>
</evidence>
<dbReference type="InterPro" id="IPR052622">
    <property type="entry name" value="Glycosyltransferase_G1"/>
</dbReference>
<reference evidence="2" key="1">
    <citation type="submission" date="2016-10" db="EMBL/GenBank/DDBJ databases">
        <authorList>
            <person name="See-Too W.S."/>
        </authorList>
    </citation>
    <scope>NUCLEOTIDE SEQUENCE</scope>
    <source>
        <strain evidence="2">L10.15</strain>
    </source>
</reference>
<protein>
    <submittedName>
        <fullName evidence="2">Glycosyl transferase family 1</fullName>
    </submittedName>
</protein>
<proteinExistence type="predicted"/>
<accession>A0A1B1RYZ0</accession>
<dbReference type="AlphaFoldDB" id="A0A1B1RYZ0"/>
<keyword evidence="2" id="KW-0808">Transferase</keyword>
<dbReference type="InterPro" id="IPR001296">
    <property type="entry name" value="Glyco_trans_1"/>
</dbReference>
<keyword evidence="3" id="KW-1185">Reference proteome</keyword>
<dbReference type="PANTHER" id="PTHR46660:SF2">
    <property type="entry name" value="GLYCOSYLTRANSFERASE 1 DOMAIN-CONTAINING PROTEIN 1"/>
    <property type="match status" value="1"/>
</dbReference>
<organism evidence="2 3">
    <name type="scientific">Planococcus versutus</name>
    <dbReference type="NCBI Taxonomy" id="1302659"/>
    <lineage>
        <taxon>Bacteria</taxon>
        <taxon>Bacillati</taxon>
        <taxon>Bacillota</taxon>
        <taxon>Bacilli</taxon>
        <taxon>Bacillales</taxon>
        <taxon>Caryophanaceae</taxon>
        <taxon>Planococcus</taxon>
    </lineage>
</organism>
<gene>
    <name evidence="2" type="ORF">I858_003715</name>
</gene>
<name>A0A1B1RYZ0_9BACL</name>
<dbReference type="STRING" id="1302659.I858_003715"/>
<feature type="domain" description="Glycosyl transferase family 1" evidence="1">
    <location>
        <begin position="151"/>
        <end position="305"/>
    </location>
</feature>
<dbReference type="Pfam" id="PF00534">
    <property type="entry name" value="Glycos_transf_1"/>
    <property type="match status" value="1"/>
</dbReference>
<dbReference type="CDD" id="cd03801">
    <property type="entry name" value="GT4_PimA-like"/>
    <property type="match status" value="1"/>
</dbReference>
<dbReference type="PANTHER" id="PTHR46660">
    <property type="match status" value="1"/>
</dbReference>
<dbReference type="SUPFAM" id="SSF53756">
    <property type="entry name" value="UDP-Glycosyltransferase/glycogen phosphorylase"/>
    <property type="match status" value="1"/>
</dbReference>
<sequence length="330" mass="37398">MKIILASPHYPQLRGNTITVQRISDNLEKLDVETEIISTTTDASVRSLPTADIVHGFHAYNFYHFLQQLDTKPAHYIITMTGTDLNLDLFDPDKRLDVLACLHEADAIHVFNKKAEELLLKEIPWLTNKVFVLPQGTLSSFTASSSFTKEPGSFLFFLPAGIRKVKNIPAAITMLEKLHKHYPQLRLWLLGPILEESENQIVMDLVDQHKEWIQYLGQVPHEVMGSIYREVDVVLNTSLSEGQPASILEAMSYALPVLASDIPGNNLISNKVTGLLYKNQIEFLDYAEKLMNNNKIRESIGRAAESYVSQYHSSEREAETFLKVYQAILK</sequence>
<evidence type="ECO:0000259" key="1">
    <source>
        <dbReference type="Pfam" id="PF00534"/>
    </source>
</evidence>
<dbReference type="Proteomes" id="UP000053354">
    <property type="component" value="Chromosome"/>
</dbReference>
<dbReference type="GO" id="GO:0016757">
    <property type="term" value="F:glycosyltransferase activity"/>
    <property type="evidence" value="ECO:0007669"/>
    <property type="project" value="InterPro"/>
</dbReference>
<dbReference type="RefSeq" id="WP_049694779.1">
    <property type="nucleotide sequence ID" value="NZ_CP016540.2"/>
</dbReference>